<proteinExistence type="predicted"/>
<feature type="domain" description="Reverse transcriptase N-terminal" evidence="1">
    <location>
        <begin position="5"/>
        <end position="59"/>
    </location>
</feature>
<organism evidence="2">
    <name type="scientific">Sphondylothamnion multifidum</name>
    <dbReference type="NCBI Taxonomy" id="193186"/>
    <lineage>
        <taxon>Eukaryota</taxon>
        <taxon>Rhodophyta</taxon>
        <taxon>Florideophyceae</taxon>
        <taxon>Rhodymeniophycidae</taxon>
        <taxon>Ceramiales</taxon>
        <taxon>Ceramiaceae</taxon>
        <taxon>Sphondylothamnion</taxon>
    </lineage>
</organism>
<dbReference type="AlphaFoldDB" id="A0A4D6X4T9"/>
<reference evidence="2" key="2">
    <citation type="submission" date="2019-04" db="EMBL/GenBank/DDBJ databases">
        <authorList>
            <person name="Pasella M."/>
        </authorList>
    </citation>
    <scope>NUCLEOTIDE SEQUENCE</scope>
    <source>
        <strain evidence="2">PD2995</strain>
    </source>
</reference>
<dbReference type="EMBL" id="MK814736">
    <property type="protein sequence ID" value="QCI08675.1"/>
    <property type="molecule type" value="Genomic_DNA"/>
</dbReference>
<evidence type="ECO:0000313" key="2">
    <source>
        <dbReference type="EMBL" id="QCI08675.1"/>
    </source>
</evidence>
<reference evidence="2" key="1">
    <citation type="journal article" date="2019" name="Mol. Phylogenet. Evol.">
        <title>Morphological evolution and classification of the red algal order Ceramiales inferred using plastid phylogenomics.</title>
        <authorList>
            <person name="Diaz-Tapia P."/>
            <person name="Pasella M.M."/>
            <person name="Verbruggen H."/>
            <person name="Maggs C.A."/>
        </authorList>
    </citation>
    <scope>NUCLEOTIDE SEQUENCE</scope>
    <source>
        <strain evidence="2">PD2995</strain>
    </source>
</reference>
<sequence>MILFWNELPWHNIYLRLSTIQKKIFQATKKYKKNYIYRLQRYLLNSNEIKLISINYVTEAIKKCFSFSNSLINSRHIYIDDKQRNILLSLLFTHNIQNFDNLYFILEQVKQYMVYLCIQPEWLAKLDYGNSKNDHSDTIINKYFNYDKYITKFDSFNYIYKYMFYWIKNNYFIKNMYENMSIYPYISMYLLKKLCLNINYVSYDWDFFFVKQYYCQDIINNNDLTKFLDHQNEKKYLLYKNIIYYFDDNKYFSYKHISLIIIQVIKLIMYKKNYLDKWIIFNKYPLNTIVNRIKKKIYLFYDYNLILIKSQKWNSFLKLINTLIYYWQKKQSKCIHFFGSYDKNSCNTNYMLYTLEYRKYYYIENIRQ</sequence>
<gene>
    <name evidence="2" type="primary">orf368</name>
</gene>
<dbReference type="Pfam" id="PF13655">
    <property type="entry name" value="RVT_N"/>
    <property type="match status" value="1"/>
</dbReference>
<keyword evidence="2" id="KW-0934">Plastid</keyword>
<accession>A0A4D6X4T9</accession>
<evidence type="ECO:0000259" key="1">
    <source>
        <dbReference type="Pfam" id="PF13655"/>
    </source>
</evidence>
<name>A0A4D6X4T9_9FLOR</name>
<dbReference type="InterPro" id="IPR025960">
    <property type="entry name" value="RVT_N"/>
</dbReference>
<protein>
    <recommendedName>
        <fullName evidence="1">Reverse transcriptase N-terminal domain-containing protein</fullName>
    </recommendedName>
</protein>
<geneLocation type="plastid" evidence="2"/>